<dbReference type="Pfam" id="PF20981">
    <property type="entry name" value="AAR2_1st"/>
    <property type="match status" value="1"/>
</dbReference>
<evidence type="ECO:0000259" key="5">
    <source>
        <dbReference type="Pfam" id="PF20981"/>
    </source>
</evidence>
<dbReference type="PANTHER" id="PTHR12689:SF4">
    <property type="entry name" value="PROTEIN AAR2 HOMOLOG"/>
    <property type="match status" value="1"/>
</dbReference>
<comment type="caution">
    <text evidence="6">The sequence shown here is derived from an EMBL/GenBank/DDBJ whole genome shotgun (WGS) entry which is preliminary data.</text>
</comment>
<dbReference type="InterPro" id="IPR033648">
    <property type="entry name" value="AAR2_C"/>
</dbReference>
<dbReference type="InterPro" id="IPR033647">
    <property type="entry name" value="Aar2_N"/>
</dbReference>
<dbReference type="InterPro" id="IPR038516">
    <property type="entry name" value="AAR2_N_sf"/>
</dbReference>
<evidence type="ECO:0000313" key="6">
    <source>
        <dbReference type="EMBL" id="KAK5107841.1"/>
    </source>
</evidence>
<proteinExistence type="inferred from homology"/>
<dbReference type="InterPro" id="IPR007946">
    <property type="entry name" value="AAR2"/>
</dbReference>
<feature type="chain" id="PRO_5042883093" evidence="3">
    <location>
        <begin position="20"/>
        <end position="477"/>
    </location>
</feature>
<reference evidence="6" key="1">
    <citation type="submission" date="2023-08" db="EMBL/GenBank/DDBJ databases">
        <title>Black Yeasts Isolated from many extreme environments.</title>
        <authorList>
            <person name="Coleine C."/>
            <person name="Stajich J.E."/>
            <person name="Selbmann L."/>
        </authorList>
    </citation>
    <scope>NUCLEOTIDE SEQUENCE</scope>
    <source>
        <strain evidence="6">CCFEE 5401</strain>
    </source>
</reference>
<accession>A0AAN7TCW1</accession>
<dbReference type="EMBL" id="JAVRRL010000104">
    <property type="protein sequence ID" value="KAK5107841.1"/>
    <property type="molecule type" value="Genomic_DNA"/>
</dbReference>
<evidence type="ECO:0000313" key="7">
    <source>
        <dbReference type="Proteomes" id="UP001310890"/>
    </source>
</evidence>
<protein>
    <submittedName>
        <fullName evidence="6">Uncharacterized protein</fullName>
    </submittedName>
</protein>
<gene>
    <name evidence="6" type="ORF">LTR62_000601</name>
</gene>
<comment type="similarity">
    <text evidence="1">Belongs to the AAR2 family.</text>
</comment>
<name>A0AAN7TCW1_9PEZI</name>
<keyword evidence="3" id="KW-0732">Signal</keyword>
<evidence type="ECO:0000256" key="2">
    <source>
        <dbReference type="SAM" id="MobiDB-lite"/>
    </source>
</evidence>
<evidence type="ECO:0000256" key="3">
    <source>
        <dbReference type="SAM" id="SignalP"/>
    </source>
</evidence>
<dbReference type="Gene3D" id="1.25.40.550">
    <property type="entry name" value="Aar2, C-terminal domain-like"/>
    <property type="match status" value="1"/>
</dbReference>
<organism evidence="6 7">
    <name type="scientific">Meristemomyces frigidus</name>
    <dbReference type="NCBI Taxonomy" id="1508187"/>
    <lineage>
        <taxon>Eukaryota</taxon>
        <taxon>Fungi</taxon>
        <taxon>Dikarya</taxon>
        <taxon>Ascomycota</taxon>
        <taxon>Pezizomycotina</taxon>
        <taxon>Dothideomycetes</taxon>
        <taxon>Dothideomycetidae</taxon>
        <taxon>Mycosphaerellales</taxon>
        <taxon>Teratosphaeriaceae</taxon>
        <taxon>Meristemomyces</taxon>
    </lineage>
</organism>
<dbReference type="InterPro" id="IPR038514">
    <property type="entry name" value="AAR2_C_sf"/>
</dbReference>
<feature type="signal peptide" evidence="3">
    <location>
        <begin position="1"/>
        <end position="19"/>
    </location>
</feature>
<feature type="region of interest" description="Disordered" evidence="2">
    <location>
        <begin position="441"/>
        <end position="477"/>
    </location>
</feature>
<dbReference type="Pfam" id="PF05282">
    <property type="entry name" value="AAR2"/>
    <property type="match status" value="1"/>
</dbReference>
<evidence type="ECO:0000259" key="4">
    <source>
        <dbReference type="Pfam" id="PF05282"/>
    </source>
</evidence>
<feature type="domain" description="AAR2 C-terminal" evidence="4">
    <location>
        <begin position="188"/>
        <end position="353"/>
    </location>
</feature>
<dbReference type="PANTHER" id="PTHR12689">
    <property type="entry name" value="A1 CISTRON SPLICING FACTOR AAR2-RELATED"/>
    <property type="match status" value="1"/>
</dbReference>
<dbReference type="AlphaFoldDB" id="A0AAN7TCW1"/>
<dbReference type="Proteomes" id="UP001310890">
    <property type="component" value="Unassembled WGS sequence"/>
</dbReference>
<dbReference type="CDD" id="cd13777">
    <property type="entry name" value="Aar2_N"/>
    <property type="match status" value="1"/>
</dbReference>
<dbReference type="Gene3D" id="2.60.34.20">
    <property type="match status" value="1"/>
</dbReference>
<feature type="compositionally biased region" description="Acidic residues" evidence="2">
    <location>
        <begin position="458"/>
        <end position="477"/>
    </location>
</feature>
<feature type="domain" description="AAR2 N-terminal" evidence="5">
    <location>
        <begin position="7"/>
        <end position="148"/>
    </location>
</feature>
<dbReference type="GO" id="GO:0000244">
    <property type="term" value="P:spliceosomal tri-snRNP complex assembly"/>
    <property type="evidence" value="ECO:0007669"/>
    <property type="project" value="TreeGrafter"/>
</dbReference>
<sequence>MATPKSAALLLALPDKALAGIDLLSFTTTPRFQGVKALPQGLHFTFVGSSTAFSERHGIWFRIVQDETSTGPPLFIAHWDASVETLRANIDEAERLRWRANLGSIWQEGLTPYRQTMATDVDDESQQELVDWETLTSHINDKILSRITASTTAAWPLSSGSSGKQDIEHIPGLTKEETALQTDQELHFLPLDLKQTWREGATGRERTEAAQDRSWALENLIKQSGADGNALEVVGELQFCFLMVLTLNNYSCLEQWKRILKILFTCHTAVVTRPTLFIEAIRALLLQLQHCKVADSGLIDLADEGGSLLKHLLVRFRKGLQALGSRGSVGVQDVVDALDDLEEYLRLEHGWQFGGTFAKSGVLDLEDGEQVRMDTTAFDEDDETGEYAPQIVDLTPEQARLLNVGGAEDLHHSLSKASLHEATADDSDDDSVVHEKEAEAIVRSQIARPALNAHSADSDEESDEEEVDDLEDMDARY</sequence>
<dbReference type="CDD" id="cd13778">
    <property type="entry name" value="Aar2_C"/>
    <property type="match status" value="1"/>
</dbReference>
<evidence type="ECO:0000256" key="1">
    <source>
        <dbReference type="ARBA" id="ARBA00006281"/>
    </source>
</evidence>